<evidence type="ECO:0000313" key="2">
    <source>
        <dbReference type="EMBL" id="KAI1695439.1"/>
    </source>
</evidence>
<dbReference type="Proteomes" id="UP001201812">
    <property type="component" value="Unassembled WGS sequence"/>
</dbReference>
<sequence>MDAHISFLIILLVFILFHARAENSVEIKVVICKGTTSLIPINIADKIESIEETFSLHFINSDANNADANKEVEVLERQVFSRLVSYEIDLAEKDISKLHLKIKKKIDAKDGQVEEELYVIGNFNSVGKDHKTIVIRVDDNKNILHINWEKIPEPISFIVT</sequence>
<comment type="caution">
    <text evidence="2">The sequence shown here is derived from an EMBL/GenBank/DDBJ whole genome shotgun (WGS) entry which is preliminary data.</text>
</comment>
<evidence type="ECO:0000256" key="1">
    <source>
        <dbReference type="SAM" id="SignalP"/>
    </source>
</evidence>
<protein>
    <submittedName>
        <fullName evidence="2">Uncharacterized protein</fullName>
    </submittedName>
</protein>
<name>A0AAD4MJG2_9BILA</name>
<dbReference type="EMBL" id="JAKKPZ010000403">
    <property type="protein sequence ID" value="KAI1695439.1"/>
    <property type="molecule type" value="Genomic_DNA"/>
</dbReference>
<gene>
    <name evidence="2" type="ORF">DdX_19574</name>
</gene>
<dbReference type="AlphaFoldDB" id="A0AAD4MJG2"/>
<keyword evidence="1" id="KW-0732">Signal</keyword>
<evidence type="ECO:0000313" key="3">
    <source>
        <dbReference type="Proteomes" id="UP001201812"/>
    </source>
</evidence>
<feature type="chain" id="PRO_5042215521" evidence="1">
    <location>
        <begin position="22"/>
        <end position="160"/>
    </location>
</feature>
<keyword evidence="3" id="KW-1185">Reference proteome</keyword>
<accession>A0AAD4MJG2</accession>
<organism evidence="2 3">
    <name type="scientific">Ditylenchus destructor</name>
    <dbReference type="NCBI Taxonomy" id="166010"/>
    <lineage>
        <taxon>Eukaryota</taxon>
        <taxon>Metazoa</taxon>
        <taxon>Ecdysozoa</taxon>
        <taxon>Nematoda</taxon>
        <taxon>Chromadorea</taxon>
        <taxon>Rhabditida</taxon>
        <taxon>Tylenchina</taxon>
        <taxon>Tylenchomorpha</taxon>
        <taxon>Sphaerularioidea</taxon>
        <taxon>Anguinidae</taxon>
        <taxon>Anguininae</taxon>
        <taxon>Ditylenchus</taxon>
    </lineage>
</organism>
<proteinExistence type="predicted"/>
<reference evidence="2" key="1">
    <citation type="submission" date="2022-01" db="EMBL/GenBank/DDBJ databases">
        <title>Genome Sequence Resource for Two Populations of Ditylenchus destructor, the Migratory Endoparasitic Phytonematode.</title>
        <authorList>
            <person name="Zhang H."/>
            <person name="Lin R."/>
            <person name="Xie B."/>
        </authorList>
    </citation>
    <scope>NUCLEOTIDE SEQUENCE</scope>
    <source>
        <strain evidence="2">BazhouSP</strain>
    </source>
</reference>
<feature type="signal peptide" evidence="1">
    <location>
        <begin position="1"/>
        <end position="21"/>
    </location>
</feature>